<keyword evidence="1" id="KW-0812">Transmembrane</keyword>
<evidence type="ECO:0008006" key="4">
    <source>
        <dbReference type="Google" id="ProtNLM"/>
    </source>
</evidence>
<dbReference type="RefSeq" id="WP_380739289.1">
    <property type="nucleotide sequence ID" value="NZ_JBHTJP010000035.1"/>
</dbReference>
<proteinExistence type="predicted"/>
<dbReference type="EMBL" id="JBHTJP010000035">
    <property type="protein sequence ID" value="MFD0977202.1"/>
    <property type="molecule type" value="Genomic_DNA"/>
</dbReference>
<evidence type="ECO:0000256" key="1">
    <source>
        <dbReference type="SAM" id="Phobius"/>
    </source>
</evidence>
<dbReference type="Proteomes" id="UP001597100">
    <property type="component" value="Unassembled WGS sequence"/>
</dbReference>
<evidence type="ECO:0000313" key="2">
    <source>
        <dbReference type="EMBL" id="MFD0977202.1"/>
    </source>
</evidence>
<sequence>MFKHLSRFSLLLVSTAGITYLLHYLAVTNFFPETPLDLLVFSYKFNVGITFLFTTTIILASEQLKEQLGFIFMASGFVKLGIFLFLIKTSGFTIDKSVFLHFFIPYVVCVVLEIIYVIKILNGANFRKDK</sequence>
<accession>A0ABW3IGG8</accession>
<comment type="caution">
    <text evidence="2">The sequence shown here is derived from an EMBL/GenBank/DDBJ whole genome shotgun (WGS) entry which is preliminary data.</text>
</comment>
<keyword evidence="3" id="KW-1185">Reference proteome</keyword>
<feature type="transmembrane region" description="Helical" evidence="1">
    <location>
        <begin position="68"/>
        <end position="87"/>
    </location>
</feature>
<reference evidence="3" key="1">
    <citation type="journal article" date="2019" name="Int. J. Syst. Evol. Microbiol.">
        <title>The Global Catalogue of Microorganisms (GCM) 10K type strain sequencing project: providing services to taxonomists for standard genome sequencing and annotation.</title>
        <authorList>
            <consortium name="The Broad Institute Genomics Platform"/>
            <consortium name="The Broad Institute Genome Sequencing Center for Infectious Disease"/>
            <person name="Wu L."/>
            <person name="Ma J."/>
        </authorList>
    </citation>
    <scope>NUCLEOTIDE SEQUENCE [LARGE SCALE GENOMIC DNA]</scope>
    <source>
        <strain evidence="3">CCUG 60898</strain>
    </source>
</reference>
<protein>
    <recommendedName>
        <fullName evidence="4">ATP synthase protein I</fullName>
    </recommendedName>
</protein>
<feature type="transmembrane region" description="Helical" evidence="1">
    <location>
        <begin position="38"/>
        <end position="61"/>
    </location>
</feature>
<evidence type="ECO:0000313" key="3">
    <source>
        <dbReference type="Proteomes" id="UP001597100"/>
    </source>
</evidence>
<keyword evidence="1" id="KW-0472">Membrane</keyword>
<feature type="transmembrane region" description="Helical" evidence="1">
    <location>
        <begin position="7"/>
        <end position="26"/>
    </location>
</feature>
<organism evidence="2 3">
    <name type="scientific">Salinimicrobium gaetbulicola</name>
    <dbReference type="NCBI Taxonomy" id="999702"/>
    <lineage>
        <taxon>Bacteria</taxon>
        <taxon>Pseudomonadati</taxon>
        <taxon>Bacteroidota</taxon>
        <taxon>Flavobacteriia</taxon>
        <taxon>Flavobacteriales</taxon>
        <taxon>Flavobacteriaceae</taxon>
        <taxon>Salinimicrobium</taxon>
    </lineage>
</organism>
<keyword evidence="1" id="KW-1133">Transmembrane helix</keyword>
<gene>
    <name evidence="2" type="ORF">ACFQ1G_10400</name>
</gene>
<name>A0ABW3IGG8_9FLAO</name>
<feature type="transmembrane region" description="Helical" evidence="1">
    <location>
        <begin position="99"/>
        <end position="121"/>
    </location>
</feature>